<dbReference type="PANTHER" id="PTHR46601:SF2">
    <property type="entry name" value="UBIQUITIN-LIKE PROTEASE FAMILY PROFILE DOMAIN-CONTAINING PROTEIN"/>
    <property type="match status" value="1"/>
</dbReference>
<protein>
    <submittedName>
        <fullName evidence="1">Uncharacterized protein</fullName>
    </submittedName>
</protein>
<evidence type="ECO:0000313" key="1">
    <source>
        <dbReference type="EMBL" id="CAF2154163.1"/>
    </source>
</evidence>
<gene>
    <name evidence="1" type="ORF">WKI299_LOCUS30913</name>
</gene>
<dbReference type="Proteomes" id="UP000663856">
    <property type="component" value="Unassembled WGS sequence"/>
</dbReference>
<organism evidence="1 2">
    <name type="scientific">Rotaria magnacalcarata</name>
    <dbReference type="NCBI Taxonomy" id="392030"/>
    <lineage>
        <taxon>Eukaryota</taxon>
        <taxon>Metazoa</taxon>
        <taxon>Spiralia</taxon>
        <taxon>Gnathifera</taxon>
        <taxon>Rotifera</taxon>
        <taxon>Eurotatoria</taxon>
        <taxon>Bdelloidea</taxon>
        <taxon>Philodinida</taxon>
        <taxon>Philodinidae</taxon>
        <taxon>Rotaria</taxon>
    </lineage>
</organism>
<accession>A0A816Y3I6</accession>
<evidence type="ECO:0000313" key="2">
    <source>
        <dbReference type="Proteomes" id="UP000663856"/>
    </source>
</evidence>
<sequence>MPLSSAERFRRYMAKLKREENQSLLKKFQEKDAARHRKTRQVKRRLKLASQKLGSQLNQLSMSSPSTAPKSTYKSVQSLAKAVHRTERALPASPRRKEEIIRQLAVKHGIIAKSLAPPKPSKTPGHSLPESTINNVVKFYQLNEISSTAPGKKDVVIIRSTDGTKAKIQKRYLVMTVREVYEQFKLMYPNEKIGSTSFSLLRPKHVLPMADIPQNVCLCKYHTNIDLLLTALSRILNTPNLTSHFREAVVCDSNDEKCMSSKCNQCGNLEKFDDLYQCDDEQGGESLSYFQWETIESKIVKVEKSGTVKDAIKDLKNQTKNFLMHSFITHVQYVHFQECQENASPMSITLQVDFSENYRTTYQDEIQNAFFNYNQVGLFTAVAWFGHDSDVVSYALVSDDVSHDKYSIHVCLTRIITELKKTFSSLETVNIFSDGAAAQFKQRFSFANLTFLSNDHNVNLIWNFFSTGHGRGAVDGVGGTVKRLVWRGVMAKQCVIRNAYDFVQYATAVITDINIILIDAQHIKAQSLLLNQRWDGIRAIPDTLKIHYVKSLSPYNVEVRLFSKSNEKKTFCLKP</sequence>
<reference evidence="1" key="1">
    <citation type="submission" date="2021-02" db="EMBL/GenBank/DDBJ databases">
        <authorList>
            <person name="Nowell W R."/>
        </authorList>
    </citation>
    <scope>NUCLEOTIDE SEQUENCE</scope>
</reference>
<dbReference type="EMBL" id="CAJNRF010014068">
    <property type="protein sequence ID" value="CAF2154163.1"/>
    <property type="molecule type" value="Genomic_DNA"/>
</dbReference>
<dbReference type="PANTHER" id="PTHR46601">
    <property type="entry name" value="ULP_PROTEASE DOMAIN-CONTAINING PROTEIN"/>
    <property type="match status" value="1"/>
</dbReference>
<proteinExistence type="predicted"/>
<name>A0A816Y3I6_9BILA</name>
<dbReference type="AlphaFoldDB" id="A0A816Y3I6"/>
<comment type="caution">
    <text evidence="1">The sequence shown here is derived from an EMBL/GenBank/DDBJ whole genome shotgun (WGS) entry which is preliminary data.</text>
</comment>